<protein>
    <submittedName>
        <fullName evidence="2">DNA-binding transcriptional regulator, XRE family</fullName>
    </submittedName>
</protein>
<feature type="domain" description="HTH cro/C1-type" evidence="1">
    <location>
        <begin position="8"/>
        <end position="63"/>
    </location>
</feature>
<dbReference type="Proteomes" id="UP000198853">
    <property type="component" value="Unassembled WGS sequence"/>
</dbReference>
<keyword evidence="3" id="KW-1185">Reference proteome</keyword>
<dbReference type="OrthoDB" id="9804186at2"/>
<sequence length="197" mass="23109">MGFIYSNLKVLMAERDLNIQKIKEETTLSRTTISYLVNNYGEGVHYETLKQLCQLLRCQPGDIFTYYDFEVSFDVRGRKKDWSEFHEPQEMEEEEDEERIDVEVIDTELDIQVDTSYKGKPDQFQMTVFPTVTLTTKGKEKILEKLTIGADHGLPFEEAYPLAVQRYLLDQLEKFLIQWVSEKSLDVPLHKSLQNKL</sequence>
<dbReference type="PANTHER" id="PTHR37301:SF1">
    <property type="entry name" value="DNA-BINDING PROTEIN"/>
    <property type="match status" value="1"/>
</dbReference>
<dbReference type="AlphaFoldDB" id="A0A1G8KIC9"/>
<dbReference type="Gene3D" id="1.10.260.40">
    <property type="entry name" value="lambda repressor-like DNA-binding domains"/>
    <property type="match status" value="1"/>
</dbReference>
<dbReference type="EMBL" id="FNEN01000002">
    <property type="protein sequence ID" value="SDI43154.1"/>
    <property type="molecule type" value="Genomic_DNA"/>
</dbReference>
<dbReference type="SUPFAM" id="SSF47413">
    <property type="entry name" value="lambda repressor-like DNA-binding domains"/>
    <property type="match status" value="1"/>
</dbReference>
<evidence type="ECO:0000259" key="1">
    <source>
        <dbReference type="PROSITE" id="PS50943"/>
    </source>
</evidence>
<proteinExistence type="predicted"/>
<dbReference type="PROSITE" id="PS50943">
    <property type="entry name" value="HTH_CROC1"/>
    <property type="match status" value="1"/>
</dbReference>
<accession>A0A1G8KIC9</accession>
<evidence type="ECO:0000313" key="3">
    <source>
        <dbReference type="Proteomes" id="UP000198853"/>
    </source>
</evidence>
<dbReference type="InterPro" id="IPR001387">
    <property type="entry name" value="Cro/C1-type_HTH"/>
</dbReference>
<evidence type="ECO:0000313" key="2">
    <source>
        <dbReference type="EMBL" id="SDI43154.1"/>
    </source>
</evidence>
<dbReference type="InterPro" id="IPR010982">
    <property type="entry name" value="Lambda_DNA-bd_dom_sf"/>
</dbReference>
<gene>
    <name evidence="2" type="ORF">SAMN04488123_102121</name>
</gene>
<dbReference type="PANTHER" id="PTHR37301">
    <property type="entry name" value="DNA-BINDING PROTEIN-RELATED"/>
    <property type="match status" value="1"/>
</dbReference>
<keyword evidence="2" id="KW-0238">DNA-binding</keyword>
<dbReference type="GO" id="GO:0003677">
    <property type="term" value="F:DNA binding"/>
    <property type="evidence" value="ECO:0007669"/>
    <property type="project" value="UniProtKB-KW"/>
</dbReference>
<dbReference type="RefSeq" id="WP_090396044.1">
    <property type="nucleotide sequence ID" value="NZ_FNEN01000002.1"/>
</dbReference>
<dbReference type="Pfam" id="PF13443">
    <property type="entry name" value="HTH_26"/>
    <property type="match status" value="1"/>
</dbReference>
<name>A0A1G8KIC9_9BACI</name>
<organism evidence="2 3">
    <name type="scientific">Natribacillus halophilus</name>
    <dbReference type="NCBI Taxonomy" id="549003"/>
    <lineage>
        <taxon>Bacteria</taxon>
        <taxon>Bacillati</taxon>
        <taxon>Bacillota</taxon>
        <taxon>Bacilli</taxon>
        <taxon>Bacillales</taxon>
        <taxon>Bacillaceae</taxon>
        <taxon>Natribacillus</taxon>
    </lineage>
</organism>
<reference evidence="2 3" key="1">
    <citation type="submission" date="2016-10" db="EMBL/GenBank/DDBJ databases">
        <authorList>
            <person name="de Groot N.N."/>
        </authorList>
    </citation>
    <scope>NUCLEOTIDE SEQUENCE [LARGE SCALE GENOMIC DNA]</scope>
    <source>
        <strain evidence="2 3">DSM 21771</strain>
    </source>
</reference>